<comment type="cofactor">
    <cofactor evidence="3">
        <name>a divalent metal cation</name>
        <dbReference type="ChEBI" id="CHEBI:60240"/>
    </cofactor>
</comment>
<feature type="domain" description="Calcineurin-like phosphoesterase" evidence="12">
    <location>
        <begin position="42"/>
        <end position="288"/>
    </location>
</feature>
<evidence type="ECO:0000256" key="1">
    <source>
        <dbReference type="ARBA" id="ARBA00000527"/>
    </source>
</evidence>
<evidence type="ECO:0000256" key="8">
    <source>
        <dbReference type="ARBA" id="ARBA00022741"/>
    </source>
</evidence>
<organism evidence="14 15">
    <name type="scientific">Micromonospora tulbaghiae</name>
    <dbReference type="NCBI Taxonomy" id="479978"/>
    <lineage>
        <taxon>Bacteria</taxon>
        <taxon>Bacillati</taxon>
        <taxon>Actinomycetota</taxon>
        <taxon>Actinomycetes</taxon>
        <taxon>Micromonosporales</taxon>
        <taxon>Micromonosporaceae</taxon>
        <taxon>Micromonospora</taxon>
    </lineage>
</organism>
<evidence type="ECO:0000256" key="2">
    <source>
        <dbReference type="ARBA" id="ARBA00001730"/>
    </source>
</evidence>
<dbReference type="PROSITE" id="PS51318">
    <property type="entry name" value="TAT"/>
    <property type="match status" value="1"/>
</dbReference>
<dbReference type="InterPro" id="IPR004843">
    <property type="entry name" value="Calcineurin-like_PHP"/>
</dbReference>
<evidence type="ECO:0000259" key="12">
    <source>
        <dbReference type="Pfam" id="PF00149"/>
    </source>
</evidence>
<evidence type="ECO:0000259" key="13">
    <source>
        <dbReference type="Pfam" id="PF02872"/>
    </source>
</evidence>
<gene>
    <name evidence="14" type="ORF">CSH63_08860</name>
</gene>
<dbReference type="RefSeq" id="WP_120569838.1">
    <property type="nucleotide sequence ID" value="NZ_CP024087.1"/>
</dbReference>
<evidence type="ECO:0000256" key="6">
    <source>
        <dbReference type="ARBA" id="ARBA00022723"/>
    </source>
</evidence>
<dbReference type="KEGG" id="mtua:CSH63_08860"/>
<dbReference type="PRINTS" id="PR01607">
    <property type="entry name" value="APYRASEFAMLY"/>
</dbReference>
<comment type="similarity">
    <text evidence="5 11">Belongs to the 5'-nucleotidase family.</text>
</comment>
<evidence type="ECO:0000256" key="5">
    <source>
        <dbReference type="ARBA" id="ARBA00006654"/>
    </source>
</evidence>
<protein>
    <submittedName>
        <fullName evidence="14">Bifunctional metallophosphatase/5'-nucleotidase</fullName>
    </submittedName>
</protein>
<keyword evidence="10" id="KW-0511">Multifunctional enzyme</keyword>
<dbReference type="SUPFAM" id="SSF56300">
    <property type="entry name" value="Metallo-dependent phosphatases"/>
    <property type="match status" value="1"/>
</dbReference>
<keyword evidence="7 11" id="KW-0732">Signal</keyword>
<dbReference type="EMBL" id="CP024087">
    <property type="protein sequence ID" value="AYF27537.1"/>
    <property type="molecule type" value="Genomic_DNA"/>
</dbReference>
<dbReference type="Proteomes" id="UP000267804">
    <property type="component" value="Chromosome"/>
</dbReference>
<keyword evidence="8 11" id="KW-0547">Nucleotide-binding</keyword>
<name>A0A386WGR8_9ACTN</name>
<evidence type="ECO:0000256" key="10">
    <source>
        <dbReference type="ARBA" id="ARBA00023268"/>
    </source>
</evidence>
<dbReference type="GO" id="GO:0000166">
    <property type="term" value="F:nucleotide binding"/>
    <property type="evidence" value="ECO:0007669"/>
    <property type="project" value="UniProtKB-KW"/>
</dbReference>
<dbReference type="AlphaFoldDB" id="A0A386WGR8"/>
<comment type="catalytic activity">
    <reaction evidence="2">
        <text>a nucleoside 2',3'-cyclic phosphate + H2O = a nucleoside 3'-phosphate + H(+)</text>
        <dbReference type="Rhea" id="RHEA:19621"/>
        <dbReference type="ChEBI" id="CHEBI:15377"/>
        <dbReference type="ChEBI" id="CHEBI:15378"/>
        <dbReference type="ChEBI" id="CHEBI:66949"/>
        <dbReference type="ChEBI" id="CHEBI:66954"/>
        <dbReference type="EC" id="3.1.4.16"/>
    </reaction>
</comment>
<dbReference type="InterPro" id="IPR036907">
    <property type="entry name" value="5'-Nucleotdase_C_sf"/>
</dbReference>
<feature type="domain" description="5'-Nucleotidase C-terminal" evidence="13">
    <location>
        <begin position="369"/>
        <end position="547"/>
    </location>
</feature>
<proteinExistence type="inferred from homology"/>
<dbReference type="PROSITE" id="PS00786">
    <property type="entry name" value="5_NUCLEOTIDASE_2"/>
    <property type="match status" value="1"/>
</dbReference>
<evidence type="ECO:0000256" key="4">
    <source>
        <dbReference type="ARBA" id="ARBA00004196"/>
    </source>
</evidence>
<dbReference type="InterPro" id="IPR008334">
    <property type="entry name" value="5'-Nucleotdase_C"/>
</dbReference>
<evidence type="ECO:0000313" key="15">
    <source>
        <dbReference type="Proteomes" id="UP000267804"/>
    </source>
</evidence>
<dbReference type="GO" id="GO:0008254">
    <property type="term" value="F:3'-nucleotidase activity"/>
    <property type="evidence" value="ECO:0007669"/>
    <property type="project" value="UniProtKB-EC"/>
</dbReference>
<dbReference type="Pfam" id="PF02872">
    <property type="entry name" value="5_nucleotid_C"/>
    <property type="match status" value="1"/>
</dbReference>
<reference evidence="14 15" key="1">
    <citation type="submission" date="2017-10" db="EMBL/GenBank/DDBJ databases">
        <title>Integration of genomic and chemical information greatly accelerates assignment of the full stereostructure of myelolactone, a potent inhibitor of myeloma from a marine-derived Micromonospora.</title>
        <authorList>
            <person name="Kim M.C."/>
            <person name="Machado H."/>
            <person name="Jensen P.R."/>
            <person name="Fenical W."/>
        </authorList>
    </citation>
    <scope>NUCLEOTIDE SEQUENCE [LARGE SCALE GENOMIC DNA]</scope>
    <source>
        <strain evidence="14 15">CNY-010</strain>
    </source>
</reference>
<evidence type="ECO:0000256" key="7">
    <source>
        <dbReference type="ARBA" id="ARBA00022729"/>
    </source>
</evidence>
<keyword evidence="6" id="KW-0479">Metal-binding</keyword>
<dbReference type="GO" id="GO:0030288">
    <property type="term" value="C:outer membrane-bounded periplasmic space"/>
    <property type="evidence" value="ECO:0007669"/>
    <property type="project" value="TreeGrafter"/>
</dbReference>
<comment type="subcellular location">
    <subcellularLocation>
        <location evidence="4">Cell envelope</location>
    </subcellularLocation>
</comment>
<evidence type="ECO:0000256" key="11">
    <source>
        <dbReference type="RuleBase" id="RU362119"/>
    </source>
</evidence>
<dbReference type="GO" id="GO:0009166">
    <property type="term" value="P:nucleotide catabolic process"/>
    <property type="evidence" value="ECO:0007669"/>
    <property type="project" value="InterPro"/>
</dbReference>
<accession>A0A386WGR8</accession>
<dbReference type="SUPFAM" id="SSF55816">
    <property type="entry name" value="5'-nucleotidase (syn. UDP-sugar hydrolase), C-terminal domain"/>
    <property type="match status" value="1"/>
</dbReference>
<dbReference type="GO" id="GO:0046872">
    <property type="term" value="F:metal ion binding"/>
    <property type="evidence" value="ECO:0007669"/>
    <property type="project" value="UniProtKB-KW"/>
</dbReference>
<dbReference type="PANTHER" id="PTHR11575:SF6">
    <property type="entry name" value="2',3'-CYCLIC-NUCLEOTIDE 2'-PHOSPHODIESTERASE_3'-NUCLEOTIDASE"/>
    <property type="match status" value="1"/>
</dbReference>
<feature type="chain" id="PRO_5017103314" evidence="11">
    <location>
        <begin position="33"/>
        <end position="599"/>
    </location>
</feature>
<dbReference type="InterPro" id="IPR041827">
    <property type="entry name" value="CpdB_N"/>
</dbReference>
<feature type="signal peptide" evidence="11">
    <location>
        <begin position="1"/>
        <end position="32"/>
    </location>
</feature>
<dbReference type="InterPro" id="IPR006311">
    <property type="entry name" value="TAT_signal"/>
</dbReference>
<dbReference type="Pfam" id="PF00149">
    <property type="entry name" value="Metallophos"/>
    <property type="match status" value="1"/>
</dbReference>
<dbReference type="Gene3D" id="3.60.21.10">
    <property type="match status" value="1"/>
</dbReference>
<dbReference type="InterPro" id="IPR029052">
    <property type="entry name" value="Metallo-depent_PP-like"/>
</dbReference>
<dbReference type="InterPro" id="IPR006179">
    <property type="entry name" value="5_nucleotidase/apyrase"/>
</dbReference>
<keyword evidence="9 11" id="KW-0378">Hydrolase</keyword>
<dbReference type="PANTHER" id="PTHR11575">
    <property type="entry name" value="5'-NUCLEOTIDASE-RELATED"/>
    <property type="match status" value="1"/>
</dbReference>
<dbReference type="GO" id="GO:0008663">
    <property type="term" value="F:2',3'-cyclic-nucleotide 2'-phosphodiesterase activity"/>
    <property type="evidence" value="ECO:0007669"/>
    <property type="project" value="UniProtKB-EC"/>
</dbReference>
<evidence type="ECO:0000256" key="3">
    <source>
        <dbReference type="ARBA" id="ARBA00001968"/>
    </source>
</evidence>
<sequence>MTSSSGASRRQVLAVAAAAATAPLLAGAPAEAKPKPKTWDLTILGTSDTHGNVYNWDYYKDAEFDDSKHNDVGVAKLATLVNQIRAERKGRATLVLDAGDTIQGTPLATYYAKQEPITSTGETHPMARAMNVLRYDAVTLGNHEFNYGLPLLATWIEQLGFPALAANALNARTGKPAFLPYVIKEVKLGGHGAPKLRVGILGLTNPGVAIWDKGNVEGRLVFADMVATAAKWVPEMRRRGADLVVISAHGGDSGTSSYGPELPNENPTALIAEQVPGIDAILFGHAHNEVPEKFVTNLTTGERVLTSEPSKWGQRLTRMDFTLTRDKGRWTVTAKSATTLNTNTVVEDPAVLAAVRGQHTKTVEYVNRVVAQSSVELSAAESRYKDTPILDFINHVQTEVVTEALAGGEYAGLPVLSIAAPFSRTAVFPQGDVRIRDVAGLYVYDNTLEAVVLTGAEVKAYLEYSAKYFKTFPAGTTVDVENINDTTVPDYNYDVFSGVDYDIDIARPVGERITRLVLAGTDTPVAADARFVVAVNNYRRSGGGNFPGIVKTQVYNAQQEIRQLLIDWAQAKGVIDPADFFVPNWKLVREGVPVELSNS</sequence>
<dbReference type="InterPro" id="IPR006146">
    <property type="entry name" value="5'-Nucleotdase_CS"/>
</dbReference>
<evidence type="ECO:0000313" key="14">
    <source>
        <dbReference type="EMBL" id="AYF27537.1"/>
    </source>
</evidence>
<dbReference type="Gene3D" id="3.90.780.10">
    <property type="entry name" value="5'-Nucleotidase, C-terminal domain"/>
    <property type="match status" value="1"/>
</dbReference>
<dbReference type="CDD" id="cd07410">
    <property type="entry name" value="MPP_CpdB_N"/>
    <property type="match status" value="1"/>
</dbReference>
<comment type="catalytic activity">
    <reaction evidence="1">
        <text>a ribonucleoside 3'-phosphate + H2O = a ribonucleoside + phosphate</text>
        <dbReference type="Rhea" id="RHEA:10144"/>
        <dbReference type="ChEBI" id="CHEBI:13197"/>
        <dbReference type="ChEBI" id="CHEBI:15377"/>
        <dbReference type="ChEBI" id="CHEBI:18254"/>
        <dbReference type="ChEBI" id="CHEBI:43474"/>
        <dbReference type="EC" id="3.1.3.6"/>
    </reaction>
</comment>
<evidence type="ECO:0000256" key="9">
    <source>
        <dbReference type="ARBA" id="ARBA00022801"/>
    </source>
</evidence>